<proteinExistence type="predicted"/>
<evidence type="ECO:0000313" key="2">
    <source>
        <dbReference type="Proteomes" id="UP000266118"/>
    </source>
</evidence>
<keyword evidence="2" id="KW-1185">Reference proteome</keyword>
<dbReference type="Proteomes" id="UP000266118">
    <property type="component" value="Chromosome"/>
</dbReference>
<name>A0A386HQV3_9BACT</name>
<gene>
    <name evidence="1" type="ORF">D6B99_11815</name>
</gene>
<dbReference type="AlphaFoldDB" id="A0A386HQV3"/>
<organism evidence="1 2">
    <name type="scientific">Arachidicoccus soli</name>
    <dbReference type="NCBI Taxonomy" id="2341117"/>
    <lineage>
        <taxon>Bacteria</taxon>
        <taxon>Pseudomonadati</taxon>
        <taxon>Bacteroidota</taxon>
        <taxon>Chitinophagia</taxon>
        <taxon>Chitinophagales</taxon>
        <taxon>Chitinophagaceae</taxon>
        <taxon>Arachidicoccus</taxon>
    </lineage>
</organism>
<sequence length="171" mass="20622">MTLSFSTKFKNGTQNFFIEKIWEGLFRNDIADAENTFPVYTQKYMKKFGKDWDELPSNTRLKHPKIHTMREDKGDRWDKGNDIHFVINNRTKDRFQFAPVVKCVSTQDVFITYLRGRMEITVDEKYLYCNDIEKLIKNDGFDSRNQFIDWFFPKSKTAWNGKIIHWTDFKY</sequence>
<reference evidence="1 2" key="1">
    <citation type="submission" date="2018-09" db="EMBL/GenBank/DDBJ databases">
        <title>Arachidicoccus sp. nov., a bacterium isolated from soil.</title>
        <authorList>
            <person name="Weon H.-Y."/>
            <person name="Kwon S.-W."/>
            <person name="Lee S.A."/>
        </authorList>
    </citation>
    <scope>NUCLEOTIDE SEQUENCE [LARGE SCALE GENOMIC DNA]</scope>
    <source>
        <strain evidence="1 2">KIS59-12</strain>
    </source>
</reference>
<protein>
    <submittedName>
        <fullName evidence="1">Uncharacterized protein</fullName>
    </submittedName>
</protein>
<evidence type="ECO:0000313" key="1">
    <source>
        <dbReference type="EMBL" id="AYD48225.1"/>
    </source>
</evidence>
<dbReference type="OrthoDB" id="883020at2"/>
<dbReference type="EMBL" id="CP032489">
    <property type="protein sequence ID" value="AYD48225.1"/>
    <property type="molecule type" value="Genomic_DNA"/>
</dbReference>
<dbReference type="KEGG" id="ark:D6B99_11815"/>
<accession>A0A386HQV3</accession>
<dbReference type="RefSeq" id="WP_119988668.1">
    <property type="nucleotide sequence ID" value="NZ_CP032489.1"/>
</dbReference>